<feature type="binding site" evidence="13">
    <location>
        <position position="255"/>
    </location>
    <ligand>
        <name>sn-glycerol 3-phosphate</name>
        <dbReference type="ChEBI" id="CHEBI:57597"/>
    </ligand>
</feature>
<feature type="binding site" evidence="13">
    <location>
        <position position="280"/>
    </location>
    <ligand>
        <name>NADPH</name>
        <dbReference type="ChEBI" id="CHEBI:57783"/>
    </ligand>
</feature>
<dbReference type="GO" id="GO:0005975">
    <property type="term" value="P:carbohydrate metabolic process"/>
    <property type="evidence" value="ECO:0007669"/>
    <property type="project" value="InterPro"/>
</dbReference>
<dbReference type="PRINTS" id="PR00077">
    <property type="entry name" value="GPDHDRGNASE"/>
</dbReference>
<dbReference type="SUPFAM" id="SSF48179">
    <property type="entry name" value="6-phosphogluconate dehydrogenase C-terminal domain-like"/>
    <property type="match status" value="1"/>
</dbReference>
<evidence type="ECO:0000256" key="7">
    <source>
        <dbReference type="ARBA" id="ARBA00023209"/>
    </source>
</evidence>
<keyword evidence="4 13" id="KW-0560">Oxidoreductase</keyword>
<dbReference type="GO" id="GO:0051287">
    <property type="term" value="F:NAD binding"/>
    <property type="evidence" value="ECO:0007669"/>
    <property type="project" value="InterPro"/>
</dbReference>
<comment type="caution">
    <text evidence="13">Lacks conserved residue(s) required for the propagation of feature annotation.</text>
</comment>
<dbReference type="Pfam" id="PF07479">
    <property type="entry name" value="NAD_Gly3P_dh_C"/>
    <property type="match status" value="1"/>
</dbReference>
<dbReference type="PANTHER" id="PTHR11728:SF1">
    <property type="entry name" value="GLYCEROL-3-PHOSPHATE DEHYDROGENASE [NAD(+)] 2, CHLOROPLASTIC"/>
    <property type="match status" value="1"/>
</dbReference>
<evidence type="ECO:0000256" key="17">
    <source>
        <dbReference type="RuleBase" id="RU000437"/>
    </source>
</evidence>
<feature type="binding site" evidence="13">
    <location>
        <position position="257"/>
    </location>
    <ligand>
        <name>sn-glycerol 3-phosphate</name>
        <dbReference type="ChEBI" id="CHEBI:57597"/>
    </ligand>
</feature>
<dbReference type="InterPro" id="IPR006109">
    <property type="entry name" value="G3P_DH_NAD-dep_C"/>
</dbReference>
<evidence type="ECO:0000256" key="2">
    <source>
        <dbReference type="ARBA" id="ARBA00022516"/>
    </source>
</evidence>
<dbReference type="UniPathway" id="UPA00940"/>
<protein>
    <recommendedName>
        <fullName evidence="11 13">Glycerol-3-phosphate dehydrogenase [NAD(P)+]</fullName>
        <ecNumber evidence="10 13">1.1.1.94</ecNumber>
    </recommendedName>
    <alternativeName>
        <fullName evidence="13">NAD(P)(+)-dependent glycerol-3-phosphate dehydrogenase</fullName>
    </alternativeName>
    <alternativeName>
        <fullName evidence="12 13">NAD(P)H-dependent dihydroxyacetone-phosphate reductase</fullName>
    </alternativeName>
</protein>
<feature type="binding site" evidence="16">
    <location>
        <begin position="11"/>
        <end position="16"/>
    </location>
    <ligand>
        <name>NAD(+)</name>
        <dbReference type="ChEBI" id="CHEBI:57540"/>
    </ligand>
</feature>
<feature type="domain" description="Glycerol-3-phosphate dehydrogenase NAD-dependent N-terminal" evidence="18">
    <location>
        <begin position="7"/>
        <end position="160"/>
    </location>
</feature>
<dbReference type="GO" id="GO:0046474">
    <property type="term" value="P:glycerophospholipid biosynthetic process"/>
    <property type="evidence" value="ECO:0007669"/>
    <property type="project" value="TreeGrafter"/>
</dbReference>
<feature type="binding site" evidence="13">
    <location>
        <position position="15"/>
    </location>
    <ligand>
        <name>NADPH</name>
        <dbReference type="ChEBI" id="CHEBI:57783"/>
    </ligand>
</feature>
<dbReference type="OrthoDB" id="9812273at2"/>
<evidence type="ECO:0000256" key="5">
    <source>
        <dbReference type="ARBA" id="ARBA00023027"/>
    </source>
</evidence>
<dbReference type="FunFam" id="1.10.1040.10:FF:000001">
    <property type="entry name" value="Glycerol-3-phosphate dehydrogenase [NAD(P)+]"/>
    <property type="match status" value="1"/>
</dbReference>
<dbReference type="InterPro" id="IPR036291">
    <property type="entry name" value="NAD(P)-bd_dom_sf"/>
</dbReference>
<dbReference type="GO" id="GO:0005829">
    <property type="term" value="C:cytosol"/>
    <property type="evidence" value="ECO:0007669"/>
    <property type="project" value="TreeGrafter"/>
</dbReference>
<feature type="binding site" evidence="13">
    <location>
        <position position="141"/>
    </location>
    <ligand>
        <name>NADPH</name>
        <dbReference type="ChEBI" id="CHEBI:57783"/>
    </ligand>
</feature>
<evidence type="ECO:0000256" key="15">
    <source>
        <dbReference type="PIRSR" id="PIRSR000114-2"/>
    </source>
</evidence>
<dbReference type="AlphaFoldDB" id="A0A1E2V7Q9"/>
<feature type="binding site" evidence="13">
    <location>
        <position position="14"/>
    </location>
    <ligand>
        <name>NADPH</name>
        <dbReference type="ChEBI" id="CHEBI:57783"/>
    </ligand>
</feature>
<dbReference type="Gene3D" id="1.10.1040.10">
    <property type="entry name" value="N-(1-d-carboxylethyl)-l-norvaline Dehydrogenase, domain 2"/>
    <property type="match status" value="1"/>
</dbReference>
<dbReference type="EC" id="1.1.1.94" evidence="10 13"/>
<dbReference type="GO" id="GO:0046168">
    <property type="term" value="P:glycerol-3-phosphate catabolic process"/>
    <property type="evidence" value="ECO:0007669"/>
    <property type="project" value="InterPro"/>
</dbReference>
<feature type="binding site" evidence="13">
    <location>
        <position position="137"/>
    </location>
    <ligand>
        <name>sn-glycerol 3-phosphate</name>
        <dbReference type="ChEBI" id="CHEBI:57597"/>
    </ligand>
</feature>
<dbReference type="NCBIfam" id="NF000940">
    <property type="entry name" value="PRK00094.1-2"/>
    <property type="match status" value="1"/>
</dbReference>
<keyword evidence="8 13" id="KW-1208">Phospholipid metabolism</keyword>
<proteinExistence type="inferred from homology"/>
<comment type="pathway">
    <text evidence="13">Membrane lipid metabolism; glycerophospholipid metabolism.</text>
</comment>
<feature type="binding site" evidence="13">
    <location>
        <position position="256"/>
    </location>
    <ligand>
        <name>NADPH</name>
        <dbReference type="ChEBI" id="CHEBI:57783"/>
    </ligand>
</feature>
<reference evidence="20 21" key="1">
    <citation type="submission" date="2016-08" db="EMBL/GenBank/DDBJ databases">
        <authorList>
            <person name="Seilhamer J.J."/>
        </authorList>
    </citation>
    <scope>NUCLEOTIDE SEQUENCE [LARGE SCALE GENOMIC DNA]</scope>
    <source>
        <strain evidence="20 21">PH27A</strain>
    </source>
</reference>
<dbReference type="InterPro" id="IPR008927">
    <property type="entry name" value="6-PGluconate_DH-like_C_sf"/>
</dbReference>
<dbReference type="FunFam" id="3.40.50.720:FF:000019">
    <property type="entry name" value="Glycerol-3-phosphate dehydrogenase [NAD(P)+]"/>
    <property type="match status" value="1"/>
</dbReference>
<dbReference type="Pfam" id="PF01210">
    <property type="entry name" value="NAD_Gly3P_dh_N"/>
    <property type="match status" value="1"/>
</dbReference>
<keyword evidence="13" id="KW-0547">Nucleotide-binding</keyword>
<evidence type="ECO:0000313" key="21">
    <source>
        <dbReference type="Proteomes" id="UP000094291"/>
    </source>
</evidence>
<evidence type="ECO:0000256" key="4">
    <source>
        <dbReference type="ARBA" id="ARBA00023002"/>
    </source>
</evidence>
<feature type="binding site" evidence="13">
    <location>
        <position position="245"/>
    </location>
    <ligand>
        <name>sn-glycerol 3-phosphate</name>
        <dbReference type="ChEBI" id="CHEBI:57597"/>
    </ligand>
</feature>
<feature type="domain" description="Glycerol-3-phosphate dehydrogenase NAD-dependent C-terminal" evidence="19">
    <location>
        <begin position="181"/>
        <end position="320"/>
    </location>
</feature>
<dbReference type="GO" id="GO:0141153">
    <property type="term" value="F:glycerol-3-phosphate dehydrogenase (NADP+) activity"/>
    <property type="evidence" value="ECO:0007669"/>
    <property type="project" value="RHEA"/>
</dbReference>
<keyword evidence="5 13" id="KW-0520">NAD</keyword>
<feature type="binding site" evidence="13">
    <location>
        <position position="256"/>
    </location>
    <ligand>
        <name>sn-glycerol 3-phosphate</name>
        <dbReference type="ChEBI" id="CHEBI:57597"/>
    </ligand>
</feature>
<accession>A0A1E2V7Q9</accession>
<dbReference type="SUPFAM" id="SSF51735">
    <property type="entry name" value="NAD(P)-binding Rossmann-fold domains"/>
    <property type="match status" value="1"/>
</dbReference>
<evidence type="ECO:0000313" key="20">
    <source>
        <dbReference type="EMBL" id="ODC02892.1"/>
    </source>
</evidence>
<evidence type="ECO:0000256" key="12">
    <source>
        <dbReference type="ARBA" id="ARBA00080511"/>
    </source>
</evidence>
<evidence type="ECO:0000256" key="10">
    <source>
        <dbReference type="ARBA" id="ARBA00066687"/>
    </source>
</evidence>
<evidence type="ECO:0000256" key="1">
    <source>
        <dbReference type="ARBA" id="ARBA00011009"/>
    </source>
</evidence>
<feature type="binding site" evidence="13">
    <location>
        <position position="192"/>
    </location>
    <ligand>
        <name>sn-glycerol 3-phosphate</name>
        <dbReference type="ChEBI" id="CHEBI:57597"/>
    </ligand>
</feature>
<evidence type="ECO:0000256" key="11">
    <source>
        <dbReference type="ARBA" id="ARBA00069372"/>
    </source>
</evidence>
<organism evidence="20 21">
    <name type="scientific">Terasakiispira papahanaumokuakeensis</name>
    <dbReference type="NCBI Taxonomy" id="197479"/>
    <lineage>
        <taxon>Bacteria</taxon>
        <taxon>Pseudomonadati</taxon>
        <taxon>Pseudomonadota</taxon>
        <taxon>Gammaproteobacteria</taxon>
        <taxon>Oceanospirillales</taxon>
        <taxon>Terasakiispira</taxon>
    </lineage>
</organism>
<dbReference type="STRING" id="197479.BFW38_04320"/>
<feature type="active site" description="Proton acceptor" evidence="13 14">
    <location>
        <position position="192"/>
    </location>
</feature>
<dbReference type="GO" id="GO:0046167">
    <property type="term" value="P:glycerol-3-phosphate biosynthetic process"/>
    <property type="evidence" value="ECO:0007669"/>
    <property type="project" value="UniProtKB-UniRule"/>
</dbReference>
<dbReference type="InterPro" id="IPR011128">
    <property type="entry name" value="G3P_DH_NAD-dep_N"/>
</dbReference>
<evidence type="ECO:0000256" key="13">
    <source>
        <dbReference type="HAMAP-Rule" id="MF_00394"/>
    </source>
</evidence>
<feature type="binding site" evidence="15">
    <location>
        <begin position="256"/>
        <end position="257"/>
    </location>
    <ligand>
        <name>substrate</name>
    </ligand>
</feature>
<dbReference type="Gene3D" id="3.40.50.720">
    <property type="entry name" value="NAD(P)-binding Rossmann-like Domain"/>
    <property type="match status" value="1"/>
</dbReference>
<keyword evidence="7 13" id="KW-0594">Phospholipid biosynthesis</keyword>
<feature type="binding site" evidence="13">
    <location>
        <position position="109"/>
    </location>
    <ligand>
        <name>sn-glycerol 3-phosphate</name>
        <dbReference type="ChEBI" id="CHEBI:57597"/>
    </ligand>
</feature>
<feature type="binding site" evidence="13">
    <location>
        <position position="282"/>
    </location>
    <ligand>
        <name>NADPH</name>
        <dbReference type="ChEBI" id="CHEBI:57783"/>
    </ligand>
</feature>
<dbReference type="PANTHER" id="PTHR11728">
    <property type="entry name" value="GLYCEROL-3-PHOSPHATE DEHYDROGENASE"/>
    <property type="match status" value="1"/>
</dbReference>
<keyword evidence="6 13" id="KW-0443">Lipid metabolism</keyword>
<comment type="subcellular location">
    <subcellularLocation>
        <location evidence="13">Cytoplasm</location>
    </subcellularLocation>
</comment>
<evidence type="ECO:0000259" key="18">
    <source>
        <dbReference type="Pfam" id="PF01210"/>
    </source>
</evidence>
<keyword evidence="3 13" id="KW-0521">NADP</keyword>
<evidence type="ECO:0000256" key="3">
    <source>
        <dbReference type="ARBA" id="ARBA00022857"/>
    </source>
</evidence>
<feature type="binding site" evidence="16">
    <location>
        <position position="141"/>
    </location>
    <ligand>
        <name>NAD(+)</name>
        <dbReference type="ChEBI" id="CHEBI:57540"/>
    </ligand>
</feature>
<feature type="binding site" evidence="13">
    <location>
        <position position="52"/>
    </location>
    <ligand>
        <name>NADPH</name>
        <dbReference type="ChEBI" id="CHEBI:57783"/>
    </ligand>
</feature>
<comment type="function">
    <text evidence="13">Catalyzes the reduction of the glycolytic intermediate dihydroxyacetone phosphate (DHAP) to sn-glycerol 3-phosphate (G3P), the key precursor for phospholipid synthesis.</text>
</comment>
<keyword evidence="21" id="KW-1185">Reference proteome</keyword>
<dbReference type="RefSeq" id="WP_068997287.1">
    <property type="nucleotide sequence ID" value="NZ_MDTQ01000001.1"/>
</dbReference>
<feature type="binding site" evidence="13">
    <location>
        <position position="35"/>
    </location>
    <ligand>
        <name>NADPH</name>
        <dbReference type="ChEBI" id="CHEBI:57783"/>
    </ligand>
</feature>
<gene>
    <name evidence="13" type="primary">gpsA</name>
    <name evidence="20" type="ORF">BFW38_04320</name>
</gene>
<dbReference type="NCBIfam" id="NF000942">
    <property type="entry name" value="PRK00094.1-4"/>
    <property type="match status" value="1"/>
</dbReference>
<comment type="similarity">
    <text evidence="1 13 17">Belongs to the NAD-dependent glycerol-3-phosphate dehydrogenase family.</text>
</comment>
<evidence type="ECO:0000256" key="8">
    <source>
        <dbReference type="ARBA" id="ARBA00023264"/>
    </source>
</evidence>
<dbReference type="PIRSF" id="PIRSF000114">
    <property type="entry name" value="Glycerol-3-P_dh"/>
    <property type="match status" value="1"/>
</dbReference>
<evidence type="ECO:0000259" key="19">
    <source>
        <dbReference type="Pfam" id="PF07479"/>
    </source>
</evidence>
<keyword evidence="2 13" id="KW-0444">Lipid biosynthesis</keyword>
<keyword evidence="13" id="KW-0963">Cytoplasm</keyword>
<evidence type="ECO:0000256" key="9">
    <source>
        <dbReference type="ARBA" id="ARBA00052716"/>
    </source>
</evidence>
<comment type="caution">
    <text evidence="20">The sequence shown here is derived from an EMBL/GenBank/DDBJ whole genome shotgun (WGS) entry which is preliminary data.</text>
</comment>
<evidence type="ECO:0000256" key="16">
    <source>
        <dbReference type="PIRSR" id="PIRSR000114-3"/>
    </source>
</evidence>
<comment type="catalytic activity">
    <reaction evidence="13">
        <text>sn-glycerol 3-phosphate + NAD(+) = dihydroxyacetone phosphate + NADH + H(+)</text>
        <dbReference type="Rhea" id="RHEA:11092"/>
        <dbReference type="ChEBI" id="CHEBI:15378"/>
        <dbReference type="ChEBI" id="CHEBI:57540"/>
        <dbReference type="ChEBI" id="CHEBI:57597"/>
        <dbReference type="ChEBI" id="CHEBI:57642"/>
        <dbReference type="ChEBI" id="CHEBI:57945"/>
        <dbReference type="EC" id="1.1.1.94"/>
    </reaction>
</comment>
<dbReference type="GO" id="GO:0141152">
    <property type="term" value="F:glycerol-3-phosphate dehydrogenase (NAD+) activity"/>
    <property type="evidence" value="ECO:0007669"/>
    <property type="project" value="RHEA"/>
</dbReference>
<dbReference type="Proteomes" id="UP000094291">
    <property type="component" value="Unassembled WGS sequence"/>
</dbReference>
<comment type="catalytic activity">
    <reaction evidence="9">
        <text>sn-glycerol 3-phosphate + NADP(+) = dihydroxyacetone phosphate + NADPH + H(+)</text>
        <dbReference type="Rhea" id="RHEA:11096"/>
        <dbReference type="ChEBI" id="CHEBI:15378"/>
        <dbReference type="ChEBI" id="CHEBI:57597"/>
        <dbReference type="ChEBI" id="CHEBI:57642"/>
        <dbReference type="ChEBI" id="CHEBI:57783"/>
        <dbReference type="ChEBI" id="CHEBI:58349"/>
        <dbReference type="EC" id="1.1.1.94"/>
    </reaction>
    <physiologicalReaction direction="right-to-left" evidence="9">
        <dbReference type="Rhea" id="RHEA:11098"/>
    </physiologicalReaction>
</comment>
<dbReference type="InterPro" id="IPR013328">
    <property type="entry name" value="6PGD_dom2"/>
</dbReference>
<feature type="binding site" evidence="13">
    <location>
        <position position="109"/>
    </location>
    <ligand>
        <name>NADPH</name>
        <dbReference type="ChEBI" id="CHEBI:57783"/>
    </ligand>
</feature>
<dbReference type="HAMAP" id="MF_00394">
    <property type="entry name" value="NAD_Glyc3P_dehydrog"/>
    <property type="match status" value="1"/>
</dbReference>
<dbReference type="NCBIfam" id="NF000946">
    <property type="entry name" value="PRK00094.2-4"/>
    <property type="match status" value="1"/>
</dbReference>
<evidence type="ECO:0000256" key="14">
    <source>
        <dbReference type="PIRSR" id="PIRSR000114-1"/>
    </source>
</evidence>
<evidence type="ECO:0000256" key="6">
    <source>
        <dbReference type="ARBA" id="ARBA00023098"/>
    </source>
</evidence>
<name>A0A1E2V7Q9_9GAMM</name>
<sequence>MSQMFPVTVLGGGSFGTALATIAAENGYPVTLWVRNAELAQTINETRYNPRYQPDLKLPESLTATSDLKAALTGAELVFMSIPSKGFADVLAQARSYLTPDQILVSTTKGIEANGFKLMSQILSEETGSTHIGVLSGPNLAGEIAKHQLTATVIASEDDQTRSRVQQVLGSHYFRVYANTDIYGVELGGALKNIYAIAAGMASALGMGENTRSMLVTRSLAEMSRFAVSLGANPMTFLGLAGVGDLIVTCSSPLSRNYRVGQALGEGRSLDEAVDALGQVAEGVNTVRLVKHKAEAMGIYMPLVTGLYEVLFNDHDPRDIAHLMMNNQQSTDVEFVLPREEVIKSAQKVARMPAVKASGDQTHE</sequence>
<dbReference type="InterPro" id="IPR006168">
    <property type="entry name" value="G3P_DH_NAD-dep"/>
</dbReference>
<feature type="binding site" evidence="16">
    <location>
        <position position="256"/>
    </location>
    <ligand>
        <name>NAD(+)</name>
        <dbReference type="ChEBI" id="CHEBI:57540"/>
    </ligand>
</feature>
<dbReference type="EMBL" id="MDTQ01000001">
    <property type="protein sequence ID" value="ODC02892.1"/>
    <property type="molecule type" value="Genomic_DNA"/>
</dbReference>
<feature type="binding site" evidence="15">
    <location>
        <position position="109"/>
    </location>
    <ligand>
        <name>substrate</name>
    </ligand>
</feature>
<dbReference type="PROSITE" id="PS00957">
    <property type="entry name" value="NAD_G3PDH"/>
    <property type="match status" value="1"/>
</dbReference>